<reference evidence="2 3" key="1">
    <citation type="submission" date="2018-05" db="EMBL/GenBank/DDBJ databases">
        <title>Evolution of small genomes with special reference to Mycobacterium leprae.</title>
        <authorList>
            <person name="Mohanty P.S."/>
            <person name="Bansal A.K."/>
            <person name="Gupta U.D."/>
            <person name="Naaz F."/>
            <person name="Dwivedi V.D."/>
            <person name="Singh H."/>
            <person name="Gupta G."/>
            <person name="Sharma S."/>
            <person name="Arora M."/>
        </authorList>
    </citation>
    <scope>NUCLEOTIDE SEQUENCE [LARGE SCALE GENOMIC DNA]</scope>
    <source>
        <strain evidence="2 3">MRHRU-235-G</strain>
    </source>
</reference>
<dbReference type="EMBL" id="CP029543">
    <property type="protein sequence ID" value="AWV48460.1"/>
    <property type="molecule type" value="Genomic_DNA"/>
</dbReference>
<dbReference type="InterPro" id="IPR027421">
    <property type="entry name" value="DNA_pol_lamdba_lyase_dom_sf"/>
</dbReference>
<gene>
    <name evidence="2" type="ORF">DIJ64_11505</name>
</gene>
<evidence type="ECO:0000313" key="3">
    <source>
        <dbReference type="Proteomes" id="UP000249682"/>
    </source>
</evidence>
<sequence length="69" mass="7568">MHDLADLIAISGGDPYRVRWYGKAARSVAGYRLDLDISERKGLMAILALGAHTSDKLLESVADGPYRHL</sequence>
<evidence type="ECO:0000259" key="1">
    <source>
        <dbReference type="Pfam" id="PF14716"/>
    </source>
</evidence>
<dbReference type="InterPro" id="IPR010996">
    <property type="entry name" value="HHH_MUS81"/>
</dbReference>
<dbReference type="Proteomes" id="UP000249682">
    <property type="component" value="Chromosome"/>
</dbReference>
<dbReference type="AlphaFoldDB" id="A0AAD0KWP7"/>
<protein>
    <recommendedName>
        <fullName evidence="1">Crossover junction endonuclease MUS81-like HHH domain-containing protein</fullName>
    </recommendedName>
</protein>
<accession>A0AAD0KWP7</accession>
<dbReference type="SUPFAM" id="SSF47802">
    <property type="entry name" value="DNA polymerase beta, N-terminal domain-like"/>
    <property type="match status" value="1"/>
</dbReference>
<dbReference type="Gene3D" id="1.10.150.110">
    <property type="entry name" value="DNA polymerase beta, N-terminal domain-like"/>
    <property type="match status" value="1"/>
</dbReference>
<name>A0AAD0KWP7_MYCLR</name>
<dbReference type="RefSeq" id="WP_081439370.1">
    <property type="nucleotide sequence ID" value="NZ_CP029543.1"/>
</dbReference>
<organism evidence="2 3">
    <name type="scientific">Mycobacterium leprae</name>
    <dbReference type="NCBI Taxonomy" id="1769"/>
    <lineage>
        <taxon>Bacteria</taxon>
        <taxon>Bacillati</taxon>
        <taxon>Actinomycetota</taxon>
        <taxon>Actinomycetes</taxon>
        <taxon>Mycobacteriales</taxon>
        <taxon>Mycobacteriaceae</taxon>
        <taxon>Mycobacterium</taxon>
    </lineage>
</organism>
<dbReference type="Pfam" id="PF14716">
    <property type="entry name" value="HHH_8"/>
    <property type="match status" value="1"/>
</dbReference>
<feature type="domain" description="Crossover junction endonuclease MUS81-like HHH" evidence="1">
    <location>
        <begin position="4"/>
        <end position="64"/>
    </location>
</feature>
<proteinExistence type="predicted"/>
<evidence type="ECO:0000313" key="2">
    <source>
        <dbReference type="EMBL" id="AWV48460.1"/>
    </source>
</evidence>